<dbReference type="OrthoDB" id="2342932at2759"/>
<name>A0A024VJI3_PLAFA</name>
<organism evidence="2 3">
    <name type="scientific">Plasmodium falciparum FCH/4</name>
    <dbReference type="NCBI Taxonomy" id="1036724"/>
    <lineage>
        <taxon>Eukaryota</taxon>
        <taxon>Sar</taxon>
        <taxon>Alveolata</taxon>
        <taxon>Apicomplexa</taxon>
        <taxon>Aconoidasida</taxon>
        <taxon>Haemosporida</taxon>
        <taxon>Plasmodiidae</taxon>
        <taxon>Plasmodium</taxon>
        <taxon>Plasmodium (Laverania)</taxon>
    </lineage>
</organism>
<dbReference type="Gene3D" id="3.30.710.10">
    <property type="entry name" value="Potassium Channel Kv1.1, Chain A"/>
    <property type="match status" value="1"/>
</dbReference>
<dbReference type="InterPro" id="IPR011333">
    <property type="entry name" value="SKP1/BTB/POZ_sf"/>
</dbReference>
<dbReference type="GO" id="GO:0006511">
    <property type="term" value="P:ubiquitin-dependent protein catabolic process"/>
    <property type="evidence" value="ECO:0007669"/>
    <property type="project" value="InterPro"/>
</dbReference>
<evidence type="ECO:0000313" key="2">
    <source>
        <dbReference type="EMBL" id="ETW28869.1"/>
    </source>
</evidence>
<dbReference type="SUPFAM" id="SSF54695">
    <property type="entry name" value="POZ domain"/>
    <property type="match status" value="1"/>
</dbReference>
<protein>
    <recommendedName>
        <fullName evidence="1">SKP1 component POZ domain-containing protein</fullName>
    </recommendedName>
</protein>
<dbReference type="Pfam" id="PF03931">
    <property type="entry name" value="Skp1_POZ"/>
    <property type="match status" value="1"/>
</dbReference>
<evidence type="ECO:0000313" key="3">
    <source>
        <dbReference type="Proteomes" id="UP000030656"/>
    </source>
</evidence>
<dbReference type="AlphaFoldDB" id="A0A024VJI3"/>
<evidence type="ECO:0000259" key="1">
    <source>
        <dbReference type="Pfam" id="PF03931"/>
    </source>
</evidence>
<dbReference type="InterPro" id="IPR016073">
    <property type="entry name" value="Skp1_comp_POZ"/>
</dbReference>
<accession>A0A024VJI3</accession>
<proteinExistence type="predicted"/>
<feature type="domain" description="SKP1 component POZ" evidence="1">
    <location>
        <begin position="4"/>
        <end position="39"/>
    </location>
</feature>
<reference evidence="2 3" key="1">
    <citation type="submission" date="2013-02" db="EMBL/GenBank/DDBJ databases">
        <title>The Genome Annotation of Plasmodium falciparum FCH/4.</title>
        <authorList>
            <consortium name="The Broad Institute Genome Sequencing Platform"/>
            <consortium name="The Broad Institute Genome Sequencing Center for Infectious Disease"/>
            <person name="Neafsey D."/>
            <person name="Hoffman S."/>
            <person name="Volkman S."/>
            <person name="Rosenthal P."/>
            <person name="Walker B."/>
            <person name="Young S.K."/>
            <person name="Zeng Q."/>
            <person name="Gargeya S."/>
            <person name="Fitzgerald M."/>
            <person name="Haas B."/>
            <person name="Abouelleil A."/>
            <person name="Allen A.W."/>
            <person name="Alvarado L."/>
            <person name="Arachchi H.M."/>
            <person name="Berlin A.M."/>
            <person name="Chapman S.B."/>
            <person name="Gainer-Dewar J."/>
            <person name="Goldberg J."/>
            <person name="Griggs A."/>
            <person name="Gujja S."/>
            <person name="Hansen M."/>
            <person name="Howarth C."/>
            <person name="Imamovic A."/>
            <person name="Ireland A."/>
            <person name="Larimer J."/>
            <person name="McCowan C."/>
            <person name="Murphy C."/>
            <person name="Pearson M."/>
            <person name="Poon T.W."/>
            <person name="Priest M."/>
            <person name="Roberts A."/>
            <person name="Saif S."/>
            <person name="Shea T."/>
            <person name="Sisk P."/>
            <person name="Sykes S."/>
            <person name="Wortman J."/>
            <person name="Nusbaum C."/>
            <person name="Birren B."/>
        </authorList>
    </citation>
    <scope>NUCLEOTIDE SEQUENCE [LARGE SCALE GENOMIC DNA]</scope>
    <source>
        <strain evidence="2 3">FCH/4</strain>
    </source>
</reference>
<reference evidence="2 3" key="2">
    <citation type="submission" date="2013-02" db="EMBL/GenBank/DDBJ databases">
        <title>The Genome Sequence of Plasmodium falciparum FCH/4.</title>
        <authorList>
            <consortium name="The Broad Institute Genome Sequencing Platform"/>
            <consortium name="The Broad Institute Genome Sequencing Center for Infectious Disease"/>
            <person name="Neafsey D."/>
            <person name="Cheeseman I."/>
            <person name="Volkman S."/>
            <person name="Adams J."/>
            <person name="Walker B."/>
            <person name="Young S.K."/>
            <person name="Zeng Q."/>
            <person name="Gargeya S."/>
            <person name="Fitzgerald M."/>
            <person name="Haas B."/>
            <person name="Abouelleil A."/>
            <person name="Alvarado L."/>
            <person name="Arachchi H.M."/>
            <person name="Berlin A.M."/>
            <person name="Chapman S.B."/>
            <person name="Dewar J."/>
            <person name="Goldberg J."/>
            <person name="Griggs A."/>
            <person name="Gujja S."/>
            <person name="Hansen M."/>
            <person name="Howarth C."/>
            <person name="Imamovic A."/>
            <person name="Larimer J."/>
            <person name="McCowan C."/>
            <person name="Murphy C."/>
            <person name="Neiman D."/>
            <person name="Pearson M."/>
            <person name="Priest M."/>
            <person name="Roberts A."/>
            <person name="Saif S."/>
            <person name="Shea T."/>
            <person name="Sisk P."/>
            <person name="Sykes S."/>
            <person name="Wortman J."/>
            <person name="Nusbaum C."/>
            <person name="Birren B."/>
        </authorList>
    </citation>
    <scope>NUCLEOTIDE SEQUENCE [LARGE SCALE GENOMIC DNA]</scope>
    <source>
        <strain evidence="2 3">FCH/4</strain>
    </source>
</reference>
<sequence>MKNDKIKLVSFEGDEFIVDKNTASMSTVIMNILEGMLNNMKL</sequence>
<dbReference type="EMBL" id="KI928011">
    <property type="protein sequence ID" value="ETW28869.1"/>
    <property type="molecule type" value="Genomic_DNA"/>
</dbReference>
<gene>
    <name evidence="2" type="ORF">PFFCH_03729</name>
</gene>
<dbReference type="Proteomes" id="UP000030656">
    <property type="component" value="Unassembled WGS sequence"/>
</dbReference>